<proteinExistence type="inferred from homology"/>
<dbReference type="PANTHER" id="PTHR24353">
    <property type="entry name" value="CYCLIC NUCLEOTIDE-DEPENDENT PROTEIN KINASE"/>
    <property type="match status" value="1"/>
</dbReference>
<dbReference type="PROSITE" id="PS00107">
    <property type="entry name" value="PROTEIN_KINASE_ATP"/>
    <property type="match status" value="1"/>
</dbReference>
<dbReference type="PROSITE" id="PS00108">
    <property type="entry name" value="PROTEIN_KINASE_ST"/>
    <property type="match status" value="1"/>
</dbReference>
<dbReference type="InterPro" id="IPR011009">
    <property type="entry name" value="Kinase-like_dom_sf"/>
</dbReference>
<evidence type="ECO:0000256" key="7">
    <source>
        <dbReference type="RuleBase" id="RU000304"/>
    </source>
</evidence>
<dbReference type="AlphaFoldDB" id="A0A9W7EGU7"/>
<dbReference type="Proteomes" id="UP001162640">
    <property type="component" value="Unassembled WGS sequence"/>
</dbReference>
<name>A0A9W7EGU7_9STRA</name>
<evidence type="ECO:0000313" key="9">
    <source>
        <dbReference type="EMBL" id="GMH80584.1"/>
    </source>
</evidence>
<dbReference type="InterPro" id="IPR000719">
    <property type="entry name" value="Prot_kinase_dom"/>
</dbReference>
<dbReference type="GO" id="GO:0004691">
    <property type="term" value="F:cAMP-dependent protein kinase activity"/>
    <property type="evidence" value="ECO:0007669"/>
    <property type="project" value="TreeGrafter"/>
</dbReference>
<dbReference type="GO" id="GO:0005952">
    <property type="term" value="C:cAMP-dependent protein kinase complex"/>
    <property type="evidence" value="ECO:0007669"/>
    <property type="project" value="TreeGrafter"/>
</dbReference>
<dbReference type="Gene3D" id="1.10.510.10">
    <property type="entry name" value="Transferase(Phosphotransferase) domain 1"/>
    <property type="match status" value="1"/>
</dbReference>
<evidence type="ECO:0000259" key="8">
    <source>
        <dbReference type="PROSITE" id="PS50011"/>
    </source>
</evidence>
<keyword evidence="3 6" id="KW-0547">Nucleotide-binding</keyword>
<keyword evidence="2" id="KW-0808">Transferase</keyword>
<feature type="binding site" evidence="6">
    <location>
        <position position="65"/>
    </location>
    <ligand>
        <name>ATP</name>
        <dbReference type="ChEBI" id="CHEBI:30616"/>
    </ligand>
</feature>
<dbReference type="Gene3D" id="3.30.200.20">
    <property type="entry name" value="Phosphorylase Kinase, domain 1"/>
    <property type="match status" value="2"/>
</dbReference>
<evidence type="ECO:0000313" key="10">
    <source>
        <dbReference type="Proteomes" id="UP001162640"/>
    </source>
</evidence>
<evidence type="ECO:0000256" key="6">
    <source>
        <dbReference type="PROSITE-ProRule" id="PRU10141"/>
    </source>
</evidence>
<feature type="domain" description="Protein kinase" evidence="8">
    <location>
        <begin position="1"/>
        <end position="254"/>
    </location>
</feature>
<comment type="similarity">
    <text evidence="7">Belongs to the protein kinase superfamily.</text>
</comment>
<organism evidence="9 10">
    <name type="scientific">Triparma laevis f. inornata</name>
    <dbReference type="NCBI Taxonomy" id="1714386"/>
    <lineage>
        <taxon>Eukaryota</taxon>
        <taxon>Sar</taxon>
        <taxon>Stramenopiles</taxon>
        <taxon>Ochrophyta</taxon>
        <taxon>Bolidophyceae</taxon>
        <taxon>Parmales</taxon>
        <taxon>Triparmaceae</taxon>
        <taxon>Triparma</taxon>
    </lineage>
</organism>
<dbReference type="PANTHER" id="PTHR24353:SF37">
    <property type="entry name" value="CAMP-DEPENDENT PROTEIN KINASE CATALYTIC SUBUNIT PRKX"/>
    <property type="match status" value="1"/>
</dbReference>
<dbReference type="InterPro" id="IPR008271">
    <property type="entry name" value="Ser/Thr_kinase_AS"/>
</dbReference>
<evidence type="ECO:0000256" key="2">
    <source>
        <dbReference type="ARBA" id="ARBA00022679"/>
    </source>
</evidence>
<reference evidence="10" key="1">
    <citation type="journal article" date="2023" name="Commun. Biol.">
        <title>Genome analysis of Parmales, the sister group of diatoms, reveals the evolutionary specialization of diatoms from phago-mixotrophs to photoautotrophs.</title>
        <authorList>
            <person name="Ban H."/>
            <person name="Sato S."/>
            <person name="Yoshikawa S."/>
            <person name="Yamada K."/>
            <person name="Nakamura Y."/>
            <person name="Ichinomiya M."/>
            <person name="Sato N."/>
            <person name="Blanc-Mathieu R."/>
            <person name="Endo H."/>
            <person name="Kuwata A."/>
            <person name="Ogata H."/>
        </authorList>
    </citation>
    <scope>NUCLEOTIDE SEQUENCE [LARGE SCALE GENOMIC DNA]</scope>
</reference>
<sequence>MASFLRRLFKKKKNTEEDPPLPVRRQTQTFHLQDFEVLQTIGNGTFGRVRLAKLFGENNECYALKAMKKTEIIRLKQFKHVLSELFTLLRKEGAFSLQAVIFYTSEILLSLSYLHQLKIVYRDLKPENVLLTPEGHIKLIDFGLSKFISDRTWTLCGTAEYLSPEIIENIGHGLSVDWWALGVLIYEMLAGHPPFWGETAYETYRKIISGKFIFESTFDPNSRDIVTRLLTKDRRKRLGCGKLSHKEIMNHEFLKGVDFDAVLKMQAQVPYLMEKKGIDGTGNFQSYPDSYEDDAIPLNGEDREKFREFVNF</sequence>
<evidence type="ECO:0000256" key="1">
    <source>
        <dbReference type="ARBA" id="ARBA00022527"/>
    </source>
</evidence>
<comment type="caution">
    <text evidence="9">The sequence shown here is derived from an EMBL/GenBank/DDBJ whole genome shotgun (WGS) entry which is preliminary data.</text>
</comment>
<dbReference type="GO" id="GO:0005524">
    <property type="term" value="F:ATP binding"/>
    <property type="evidence" value="ECO:0007669"/>
    <property type="project" value="UniProtKB-UniRule"/>
</dbReference>
<keyword evidence="5 6" id="KW-0067">ATP-binding</keyword>
<evidence type="ECO:0000256" key="4">
    <source>
        <dbReference type="ARBA" id="ARBA00022777"/>
    </source>
</evidence>
<gene>
    <name evidence="9" type="ORF">TL16_g08607</name>
</gene>
<dbReference type="SUPFAM" id="SSF56112">
    <property type="entry name" value="Protein kinase-like (PK-like)"/>
    <property type="match status" value="1"/>
</dbReference>
<keyword evidence="1 7" id="KW-0723">Serine/threonine-protein kinase</keyword>
<evidence type="ECO:0000256" key="5">
    <source>
        <dbReference type="ARBA" id="ARBA00022840"/>
    </source>
</evidence>
<dbReference type="InterPro" id="IPR017441">
    <property type="entry name" value="Protein_kinase_ATP_BS"/>
</dbReference>
<accession>A0A9W7EGU7</accession>
<dbReference type="EMBL" id="BLQM01000285">
    <property type="protein sequence ID" value="GMH80584.1"/>
    <property type="molecule type" value="Genomic_DNA"/>
</dbReference>
<dbReference type="Pfam" id="PF00069">
    <property type="entry name" value="Pkinase"/>
    <property type="match status" value="1"/>
</dbReference>
<keyword evidence="4" id="KW-0418">Kinase</keyword>
<evidence type="ECO:0000256" key="3">
    <source>
        <dbReference type="ARBA" id="ARBA00022741"/>
    </source>
</evidence>
<dbReference type="SMART" id="SM00220">
    <property type="entry name" value="S_TKc"/>
    <property type="match status" value="1"/>
</dbReference>
<protein>
    <recommendedName>
        <fullName evidence="8">Protein kinase domain-containing protein</fullName>
    </recommendedName>
</protein>
<dbReference type="PROSITE" id="PS50011">
    <property type="entry name" value="PROTEIN_KINASE_DOM"/>
    <property type="match status" value="1"/>
</dbReference>
<dbReference type="FunFam" id="1.10.510.10:FF:000465">
    <property type="entry name" value="Non-specific serine/threonine protein kinase"/>
    <property type="match status" value="1"/>
</dbReference>